<evidence type="ECO:0000256" key="1">
    <source>
        <dbReference type="ARBA" id="ARBA00004141"/>
    </source>
</evidence>
<dbReference type="AlphaFoldDB" id="T0QEN1"/>
<keyword evidence="6" id="KW-0256">Endoplasmic reticulum</keyword>
<dbReference type="UniPathway" id="UPA00378"/>
<dbReference type="CDD" id="cd03382">
    <property type="entry name" value="PAP2_dolichyldiphosphatase"/>
    <property type="match status" value="1"/>
</dbReference>
<evidence type="ECO:0000313" key="9">
    <source>
        <dbReference type="EMBL" id="EQC33206.1"/>
    </source>
</evidence>
<feature type="domain" description="Phosphatidic acid phosphatase type 2/haloperoxidase" evidence="8">
    <location>
        <begin position="147"/>
        <end position="258"/>
    </location>
</feature>
<dbReference type="InParanoid" id="T0QEN1"/>
<feature type="compositionally biased region" description="Low complexity" evidence="7">
    <location>
        <begin position="8"/>
        <end position="25"/>
    </location>
</feature>
<evidence type="ECO:0000256" key="4">
    <source>
        <dbReference type="ARBA" id="ARBA00022989"/>
    </source>
</evidence>
<proteinExistence type="inferred from homology"/>
<comment type="catalytic activity">
    <reaction evidence="6">
        <text>a di-trans,poly-cis-dolichyl diphosphate + H2O = a di-trans,poly-cis-dolichyl phosphate + phosphate + H(+)</text>
        <dbReference type="Rhea" id="RHEA:14385"/>
        <dbReference type="Rhea" id="RHEA-COMP:19498"/>
        <dbReference type="Rhea" id="RHEA-COMP:19506"/>
        <dbReference type="ChEBI" id="CHEBI:15377"/>
        <dbReference type="ChEBI" id="CHEBI:15378"/>
        <dbReference type="ChEBI" id="CHEBI:43474"/>
        <dbReference type="ChEBI" id="CHEBI:57497"/>
        <dbReference type="ChEBI" id="CHEBI:57683"/>
        <dbReference type="EC" id="3.6.1.43"/>
    </reaction>
</comment>
<name>T0QEN1_SAPDV</name>
<keyword evidence="5 6" id="KW-0472">Membrane</keyword>
<dbReference type="RefSeq" id="XP_008613329.1">
    <property type="nucleotide sequence ID" value="XM_008615107.1"/>
</dbReference>
<keyword evidence="10" id="KW-1185">Reference proteome</keyword>
<keyword evidence="3 6" id="KW-0378">Hydrolase</keyword>
<evidence type="ECO:0000256" key="6">
    <source>
        <dbReference type="RuleBase" id="RU367078"/>
    </source>
</evidence>
<feature type="transmembrane region" description="Helical" evidence="6">
    <location>
        <begin position="239"/>
        <end position="260"/>
    </location>
</feature>
<feature type="region of interest" description="Disordered" evidence="7">
    <location>
        <begin position="1"/>
        <end position="38"/>
    </location>
</feature>
<evidence type="ECO:0000256" key="7">
    <source>
        <dbReference type="SAM" id="MobiDB-lite"/>
    </source>
</evidence>
<dbReference type="GO" id="GO:0006487">
    <property type="term" value="P:protein N-linked glycosylation"/>
    <property type="evidence" value="ECO:0007669"/>
    <property type="project" value="UniProtKB-UniRule"/>
</dbReference>
<dbReference type="InterPro" id="IPR036938">
    <property type="entry name" value="PAP2/HPO_sf"/>
</dbReference>
<accession>T0QEN1</accession>
<feature type="transmembrane region" description="Helical" evidence="6">
    <location>
        <begin position="186"/>
        <end position="204"/>
    </location>
</feature>
<dbReference type="Proteomes" id="UP000030762">
    <property type="component" value="Unassembled WGS sequence"/>
</dbReference>
<dbReference type="GO" id="GO:0008610">
    <property type="term" value="P:lipid biosynthetic process"/>
    <property type="evidence" value="ECO:0007669"/>
    <property type="project" value="TreeGrafter"/>
</dbReference>
<dbReference type="InterPro" id="IPR000326">
    <property type="entry name" value="PAP2/HPO"/>
</dbReference>
<evidence type="ECO:0000256" key="2">
    <source>
        <dbReference type="ARBA" id="ARBA00022692"/>
    </source>
</evidence>
<dbReference type="SUPFAM" id="SSF48317">
    <property type="entry name" value="Acid phosphatase/Vanadium-dependent haloperoxidase"/>
    <property type="match status" value="1"/>
</dbReference>
<dbReference type="OrthoDB" id="302705at2759"/>
<dbReference type="PANTHER" id="PTHR11247:SF1">
    <property type="entry name" value="DOLICHYLDIPHOSPHATASE 1"/>
    <property type="match status" value="1"/>
</dbReference>
<keyword evidence="4 6" id="KW-1133">Transmembrane helix</keyword>
<dbReference type="PANTHER" id="PTHR11247">
    <property type="entry name" value="PALMITOYL-PROTEIN THIOESTERASE/DOLICHYLDIPHOSPHATASE 1"/>
    <property type="match status" value="1"/>
</dbReference>
<dbReference type="GO" id="GO:0047874">
    <property type="term" value="F:dolichyldiphosphatase activity"/>
    <property type="evidence" value="ECO:0007669"/>
    <property type="project" value="UniProtKB-UniRule"/>
</dbReference>
<keyword evidence="2 6" id="KW-0812">Transmembrane</keyword>
<dbReference type="STRING" id="1156394.T0QEN1"/>
<comment type="subcellular location">
    <subcellularLocation>
        <location evidence="6">Endoplasmic reticulum membrane</location>
        <topology evidence="6">Multi-pass membrane protein</topology>
    </subcellularLocation>
    <subcellularLocation>
        <location evidence="1">Membrane</location>
        <topology evidence="1">Multi-pass membrane protein</topology>
    </subcellularLocation>
</comment>
<sequence length="311" mass="33966">MGAFQNCEACTTAEPTTEAPAVTPSTPKPSPTDEVPPVTVAPPAELAEAIVGAIAATVAVETVAHVQQQAIQAPVATAAVAEAVEMIKDALVSEVVPMTNKKLFTLTSVMYEADDPFGSLAALVTLSPVFIMVMYATLIVFQRDLHVICMLLGQMVNEVVNQILKRTIDQKRPDGAEMHDAGMPSAHAQFMAFFATYVVLYTSNRMSKRREWEHKAAMVGIVALAFLCCISRIRLGYHSYAQVVVGVAVGAGVGILWYICMERILEPLFPTIAAHKWAQELFVRDCSHIPDMVQFQYDAIQNKKTQTKYSM</sequence>
<dbReference type="OMA" id="QNCEACT"/>
<comment type="pathway">
    <text evidence="6">Protein modification; protein glycosylation.</text>
</comment>
<dbReference type="Pfam" id="PF01569">
    <property type="entry name" value="PAP2"/>
    <property type="match status" value="1"/>
</dbReference>
<evidence type="ECO:0000256" key="5">
    <source>
        <dbReference type="ARBA" id="ARBA00023136"/>
    </source>
</evidence>
<comment type="function">
    <text evidence="6">Required for efficient N-glycosylation. Necessary for maintaining optimal levels of dolichol-linked oligosaccharides. Hydrolyzes dolichyl pyrophosphate at a very high rate and dolichyl monophosphate at a much lower rate. Does not act on phosphatidate.</text>
</comment>
<dbReference type="SMART" id="SM00014">
    <property type="entry name" value="acidPPc"/>
    <property type="match status" value="1"/>
</dbReference>
<dbReference type="InterPro" id="IPR039667">
    <property type="entry name" value="Dolichyldiphosphatase_PAP2"/>
</dbReference>
<feature type="transmembrane region" description="Helical" evidence="6">
    <location>
        <begin position="216"/>
        <end position="233"/>
    </location>
</feature>
<evidence type="ECO:0000313" key="10">
    <source>
        <dbReference type="Proteomes" id="UP000030762"/>
    </source>
</evidence>
<organism evidence="9 10">
    <name type="scientific">Saprolegnia diclina (strain VS20)</name>
    <dbReference type="NCBI Taxonomy" id="1156394"/>
    <lineage>
        <taxon>Eukaryota</taxon>
        <taxon>Sar</taxon>
        <taxon>Stramenopiles</taxon>
        <taxon>Oomycota</taxon>
        <taxon>Saprolegniomycetes</taxon>
        <taxon>Saprolegniales</taxon>
        <taxon>Saprolegniaceae</taxon>
        <taxon>Saprolegnia</taxon>
    </lineage>
</organism>
<dbReference type="EMBL" id="JH767160">
    <property type="protein sequence ID" value="EQC33206.1"/>
    <property type="molecule type" value="Genomic_DNA"/>
</dbReference>
<dbReference type="Gene3D" id="1.20.144.10">
    <property type="entry name" value="Phosphatidic acid phosphatase type 2/haloperoxidase"/>
    <property type="match status" value="1"/>
</dbReference>
<dbReference type="EC" id="3.6.1.43" evidence="6"/>
<reference evidence="9 10" key="1">
    <citation type="submission" date="2012-04" db="EMBL/GenBank/DDBJ databases">
        <title>The Genome Sequence of Saprolegnia declina VS20.</title>
        <authorList>
            <consortium name="The Broad Institute Genome Sequencing Platform"/>
            <person name="Russ C."/>
            <person name="Nusbaum C."/>
            <person name="Tyler B."/>
            <person name="van West P."/>
            <person name="Dieguez-Uribeondo J."/>
            <person name="de Bruijn I."/>
            <person name="Tripathy S."/>
            <person name="Jiang R."/>
            <person name="Young S.K."/>
            <person name="Zeng Q."/>
            <person name="Gargeya S."/>
            <person name="Fitzgerald M."/>
            <person name="Haas B."/>
            <person name="Abouelleil A."/>
            <person name="Alvarado L."/>
            <person name="Arachchi H.M."/>
            <person name="Berlin A."/>
            <person name="Chapman S.B."/>
            <person name="Goldberg J."/>
            <person name="Griggs A."/>
            <person name="Gujja S."/>
            <person name="Hansen M."/>
            <person name="Howarth C."/>
            <person name="Imamovic A."/>
            <person name="Larimer J."/>
            <person name="McCowen C."/>
            <person name="Montmayeur A."/>
            <person name="Murphy C."/>
            <person name="Neiman D."/>
            <person name="Pearson M."/>
            <person name="Priest M."/>
            <person name="Roberts A."/>
            <person name="Saif S."/>
            <person name="Shea T."/>
            <person name="Sisk P."/>
            <person name="Sykes S."/>
            <person name="Wortman J."/>
            <person name="Nusbaum C."/>
            <person name="Birren B."/>
        </authorList>
    </citation>
    <scope>NUCLEOTIDE SEQUENCE [LARGE SCALE GENOMIC DNA]</scope>
    <source>
        <strain evidence="9 10">VS20</strain>
    </source>
</reference>
<evidence type="ECO:0000259" key="8">
    <source>
        <dbReference type="SMART" id="SM00014"/>
    </source>
</evidence>
<gene>
    <name evidence="9" type="ORF">SDRG_09190</name>
</gene>
<feature type="transmembrane region" description="Helical" evidence="6">
    <location>
        <begin position="120"/>
        <end position="141"/>
    </location>
</feature>
<dbReference type="VEuPathDB" id="FungiDB:SDRG_09190"/>
<dbReference type="GO" id="GO:0005789">
    <property type="term" value="C:endoplasmic reticulum membrane"/>
    <property type="evidence" value="ECO:0007669"/>
    <property type="project" value="UniProtKB-SubCell"/>
</dbReference>
<evidence type="ECO:0000256" key="3">
    <source>
        <dbReference type="ARBA" id="ARBA00022801"/>
    </source>
</evidence>
<dbReference type="GeneID" id="19949917"/>
<dbReference type="eggNOG" id="KOG3146">
    <property type="taxonomic scope" value="Eukaryota"/>
</dbReference>
<comment type="similarity">
    <text evidence="6">Belongs to the dolichyldiphosphatase family.</text>
</comment>
<protein>
    <recommendedName>
        <fullName evidence="6">Dolichyldiphosphatase</fullName>
        <ecNumber evidence="6">3.6.1.43</ecNumber>
    </recommendedName>
</protein>